<comment type="similarity">
    <text evidence="2 14">Belongs to the CarB family.</text>
</comment>
<feature type="binding site" evidence="14">
    <location>
        <position position="863"/>
    </location>
    <ligand>
        <name>ATP</name>
        <dbReference type="ChEBI" id="CHEBI:30616"/>
        <label>2</label>
    </ligand>
</feature>
<dbReference type="HOGENOM" id="CLU_000513_1_2_12"/>
<evidence type="ECO:0000256" key="1">
    <source>
        <dbReference type="ARBA" id="ARBA00005077"/>
    </source>
</evidence>
<dbReference type="Gene3D" id="3.40.50.20">
    <property type="match status" value="2"/>
</dbReference>
<dbReference type="SUPFAM" id="SSF54506">
    <property type="entry name" value="Diaminopimelate epimerase-like"/>
    <property type="match status" value="2"/>
</dbReference>
<dbReference type="KEGG" id="tsu:Tresu_0019"/>
<comment type="subunit">
    <text evidence="14">Composed of two chains; the small (or glutamine) chain promotes the hydrolysis of glutamine to ammonia, which is used by the large (or ammonia) chain to synthesize carbamoyl phosphate. Tetramer of heterodimers (alpha,beta)4.</text>
</comment>
<keyword evidence="4 14" id="KW-0436">Ligase</keyword>
<dbReference type="GO" id="GO:0006541">
    <property type="term" value="P:glutamine metabolic process"/>
    <property type="evidence" value="ECO:0007669"/>
    <property type="project" value="TreeGrafter"/>
</dbReference>
<feature type="binding site" evidence="14">
    <location>
        <position position="285"/>
    </location>
    <ligand>
        <name>Mn(2+)</name>
        <dbReference type="ChEBI" id="CHEBI:29035"/>
        <label>1</label>
    </ligand>
</feature>
<feature type="domain" description="ATP-grasp" evidence="15">
    <location>
        <begin position="702"/>
        <end position="892"/>
    </location>
</feature>
<dbReference type="SUPFAM" id="SSF52335">
    <property type="entry name" value="Methylglyoxal synthase-like"/>
    <property type="match status" value="1"/>
</dbReference>
<evidence type="ECO:0000256" key="11">
    <source>
        <dbReference type="ARBA" id="ARBA00047359"/>
    </source>
</evidence>
<keyword evidence="5 13" id="KW-0028">Amino-acid biosynthesis</keyword>
<dbReference type="PROSITE" id="PS00867">
    <property type="entry name" value="CPSASE_2"/>
    <property type="match status" value="2"/>
</dbReference>
<feature type="site" description="Could be important to modulate the pK values of the two catalytic cysteine residues" evidence="13">
    <location>
        <position position="1296"/>
    </location>
</feature>
<gene>
    <name evidence="13" type="primary">dapF</name>
    <name evidence="14" type="synonym">carB</name>
    <name evidence="17" type="ordered locus">Tresu_0019</name>
</gene>
<dbReference type="SMART" id="SM01096">
    <property type="entry name" value="CPSase_L_D3"/>
    <property type="match status" value="1"/>
</dbReference>
<dbReference type="InterPro" id="IPR006275">
    <property type="entry name" value="CPSase_lsu"/>
</dbReference>
<keyword evidence="13" id="KW-0457">Lysine biosynthesis</keyword>
<feature type="binding site" evidence="14">
    <location>
        <position position="777"/>
    </location>
    <ligand>
        <name>ATP</name>
        <dbReference type="ChEBI" id="CHEBI:30616"/>
        <label>2</label>
    </ligand>
</feature>
<comment type="catalytic activity">
    <reaction evidence="13">
        <text>(2S,6S)-2,6-diaminopimelate = meso-2,6-diaminopimelate</text>
        <dbReference type="Rhea" id="RHEA:15393"/>
        <dbReference type="ChEBI" id="CHEBI:57609"/>
        <dbReference type="ChEBI" id="CHEBI:57791"/>
        <dbReference type="EC" id="5.1.1.7"/>
    </reaction>
</comment>
<comment type="domain">
    <text evidence="14">The large subunit is composed of 2 ATP-grasp domains that are involved in binding the 2 ATP molecules needed for carbamoyl phosphate synthesis. The N-terminal ATP-grasp domain (referred to as the carboxyphosphate synthetic component) catalyzes the ATP-dependent phosphorylation of hydrogencarbonate to carboxyphosphate and the subsequent nucleophilic attack by ammonia to form a carbamate intermediate. The C-terminal ATP-grasp domain (referred to as the carbamoyl phosphate synthetic component) then catalyzes the phosphorylation of carbamate with the second ATP to form the end product carbamoyl phosphate. The reactive and unstable enzyme intermediates are sequentially channeled from one active site to the next through the interior of the protein over a distance of at least 96 A.</text>
</comment>
<dbReference type="InterPro" id="IPR011761">
    <property type="entry name" value="ATP-grasp"/>
</dbReference>
<name>F2NU25_TRES6</name>
<comment type="pathway">
    <text evidence="14">Pyrimidine metabolism; UMP biosynthesis via de novo pathway; (S)-dihydroorotate from bicarbonate: step 1/3.</text>
</comment>
<evidence type="ECO:0000256" key="4">
    <source>
        <dbReference type="ARBA" id="ARBA00022598"/>
    </source>
</evidence>
<feature type="binding site" evidence="14">
    <location>
        <position position="176"/>
    </location>
    <ligand>
        <name>ATP</name>
        <dbReference type="ChEBI" id="CHEBI:30616"/>
        <label>1</label>
    </ligand>
</feature>
<dbReference type="InterPro" id="IPR005480">
    <property type="entry name" value="CPSase_lsu_oligo"/>
</dbReference>
<feature type="binding site" evidence="14">
    <location>
        <position position="177"/>
    </location>
    <ligand>
        <name>ATP</name>
        <dbReference type="ChEBI" id="CHEBI:30616"/>
        <label>1</label>
    </ligand>
</feature>
<comment type="function">
    <text evidence="14">Large subunit of the glutamine-dependent carbamoyl phosphate synthetase (CPSase). CPSase catalyzes the formation of carbamoyl phosphate from the ammonia moiety of glutamine, carbonate, and phosphate donated by ATP, constituting the first step of 2 biosynthetic pathways, one leading to arginine and/or urea and the other to pyrimidine nucleotides. The large subunit (synthetase) binds the substrates ammonia (free or transferred from glutamine from the small subunit), hydrogencarbonate and ATP and carries out an ATP-coupled ligase reaction, activating hydrogencarbonate by forming carboxy phosphate which reacts with ammonia to form carbamoyl phosphate.</text>
</comment>
<feature type="binding site" evidence="14">
    <location>
        <position position="809"/>
    </location>
    <ligand>
        <name>ATP</name>
        <dbReference type="ChEBI" id="CHEBI:30616"/>
        <label>2</label>
    </ligand>
</feature>
<dbReference type="UniPathway" id="UPA00034">
    <property type="reaction ID" value="UER00025"/>
</dbReference>
<dbReference type="GO" id="GO:0009089">
    <property type="term" value="P:lysine biosynthetic process via diaminopimelate"/>
    <property type="evidence" value="ECO:0007669"/>
    <property type="project" value="UniProtKB-UniRule"/>
</dbReference>
<organism evidence="17 18">
    <name type="scientific">Treponema succinifaciens (strain ATCC 33096 / DSM 2489 / 6091)</name>
    <dbReference type="NCBI Taxonomy" id="869209"/>
    <lineage>
        <taxon>Bacteria</taxon>
        <taxon>Pseudomonadati</taxon>
        <taxon>Spirochaetota</taxon>
        <taxon>Spirochaetia</taxon>
        <taxon>Spirochaetales</taxon>
        <taxon>Treponemataceae</taxon>
        <taxon>Treponema</taxon>
    </lineage>
</organism>
<dbReference type="InterPro" id="IPR013815">
    <property type="entry name" value="ATP_grasp_subdomain_1"/>
</dbReference>
<dbReference type="NCBIfam" id="TIGR00652">
    <property type="entry name" value="DapF"/>
    <property type="match status" value="1"/>
</dbReference>
<dbReference type="Gene3D" id="3.40.50.1380">
    <property type="entry name" value="Methylglyoxal synthase-like domain"/>
    <property type="match status" value="1"/>
</dbReference>
<dbReference type="GO" id="GO:0044205">
    <property type="term" value="P:'de novo' UMP biosynthetic process"/>
    <property type="evidence" value="ECO:0007669"/>
    <property type="project" value="UniProtKB-UniRule"/>
</dbReference>
<evidence type="ECO:0000259" key="15">
    <source>
        <dbReference type="PROSITE" id="PS50975"/>
    </source>
</evidence>
<comment type="similarity">
    <text evidence="13">Belongs to the diaminopimelate epimerase family.</text>
</comment>
<dbReference type="InterPro" id="IPR036914">
    <property type="entry name" value="MGS-like_dom_sf"/>
</dbReference>
<dbReference type="InterPro" id="IPR011607">
    <property type="entry name" value="MGS-like_dom"/>
</dbReference>
<evidence type="ECO:0000256" key="12">
    <source>
        <dbReference type="ARBA" id="ARBA00048816"/>
    </source>
</evidence>
<dbReference type="HAMAP" id="MF_00197">
    <property type="entry name" value="DAP_epimerase"/>
    <property type="match status" value="1"/>
</dbReference>
<evidence type="ECO:0000256" key="8">
    <source>
        <dbReference type="ARBA" id="ARBA00022741"/>
    </source>
</evidence>
<dbReference type="PANTHER" id="PTHR11405:SF53">
    <property type="entry name" value="CARBAMOYL-PHOSPHATE SYNTHASE [AMMONIA], MITOCHONDRIAL"/>
    <property type="match status" value="1"/>
</dbReference>
<feature type="binding site" evidence="14">
    <location>
        <position position="299"/>
    </location>
    <ligand>
        <name>Mn(2+)</name>
        <dbReference type="ChEBI" id="CHEBI:29035"/>
        <label>1</label>
    </ligand>
</feature>
<feature type="binding site" evidence="14">
    <location>
        <position position="299"/>
    </location>
    <ligand>
        <name>Mg(2+)</name>
        <dbReference type="ChEBI" id="CHEBI:18420"/>
        <label>1</label>
    </ligand>
</feature>
<feature type="binding site" evidence="14">
    <location>
        <position position="783"/>
    </location>
    <ligand>
        <name>ATP</name>
        <dbReference type="ChEBI" id="CHEBI:30616"/>
        <label>2</label>
    </ligand>
</feature>
<dbReference type="UniPathway" id="UPA00068">
    <property type="reaction ID" value="UER00171"/>
</dbReference>
<comment type="catalytic activity">
    <reaction evidence="11 14">
        <text>hydrogencarbonate + NH4(+) + 2 ATP = carbamoyl phosphate + 2 ADP + phosphate + 2 H(+)</text>
        <dbReference type="Rhea" id="RHEA:18029"/>
        <dbReference type="ChEBI" id="CHEBI:15378"/>
        <dbReference type="ChEBI" id="CHEBI:17544"/>
        <dbReference type="ChEBI" id="CHEBI:28938"/>
        <dbReference type="ChEBI" id="CHEBI:30616"/>
        <dbReference type="ChEBI" id="CHEBI:43474"/>
        <dbReference type="ChEBI" id="CHEBI:58228"/>
        <dbReference type="ChEBI" id="CHEBI:456216"/>
        <dbReference type="EC" id="6.3.4.16"/>
    </reaction>
</comment>
<feature type="binding site" evidence="14">
    <location>
        <position position="863"/>
    </location>
    <ligand>
        <name>Mg(2+)</name>
        <dbReference type="ChEBI" id="CHEBI:18420"/>
        <label>3</label>
    </ligand>
</feature>
<dbReference type="NCBIfam" id="NF009455">
    <property type="entry name" value="PRK12815.1"/>
    <property type="match status" value="1"/>
</dbReference>
<feature type="binding site" evidence="14">
    <location>
        <position position="865"/>
    </location>
    <ligand>
        <name>Mn(2+)</name>
        <dbReference type="ChEBI" id="CHEBI:29035"/>
        <label>4</label>
    </ligand>
</feature>
<dbReference type="PROSITE" id="PS50975">
    <property type="entry name" value="ATP_GRASP"/>
    <property type="match status" value="2"/>
</dbReference>
<feature type="binding site" evidence="14">
    <location>
        <position position="299"/>
    </location>
    <ligand>
        <name>Mg(2+)</name>
        <dbReference type="ChEBI" id="CHEBI:18420"/>
        <label>2</label>
    </ligand>
</feature>
<feature type="binding site" evidence="14">
    <location>
        <position position="863"/>
    </location>
    <ligand>
        <name>Mn(2+)</name>
        <dbReference type="ChEBI" id="CHEBI:29035"/>
        <label>3</label>
    </ligand>
</feature>
<feature type="binding site" evidence="14">
    <location>
        <position position="242"/>
    </location>
    <ligand>
        <name>ATP</name>
        <dbReference type="ChEBI" id="CHEBI:30616"/>
        <label>1</label>
    </ligand>
</feature>
<dbReference type="FunFam" id="3.30.470.20:FF:000001">
    <property type="entry name" value="Carbamoyl-phosphate synthase large chain"/>
    <property type="match status" value="1"/>
</dbReference>
<feature type="domain" description="MGS-like" evidence="16">
    <location>
        <begin position="961"/>
        <end position="1104"/>
    </location>
</feature>
<dbReference type="GO" id="GO:0005737">
    <property type="term" value="C:cytoplasm"/>
    <property type="evidence" value="ECO:0007669"/>
    <property type="project" value="UniProtKB-SubCell"/>
</dbReference>
<dbReference type="PANTHER" id="PTHR11405">
    <property type="entry name" value="CARBAMOYLTRANSFERASE FAMILY MEMBER"/>
    <property type="match status" value="1"/>
</dbReference>
<comment type="subcellular location">
    <subcellularLocation>
        <location evidence="13">Cytoplasm</location>
    </subcellularLocation>
</comment>
<feature type="binding site" evidence="14">
    <location>
        <position position="865"/>
    </location>
    <ligand>
        <name>Mg(2+)</name>
        <dbReference type="ChEBI" id="CHEBI:18420"/>
        <label>4</label>
    </ligand>
</feature>
<feature type="binding site" evidence="14">
    <location>
        <position position="851"/>
    </location>
    <ligand>
        <name>Mg(2+)</name>
        <dbReference type="ChEBI" id="CHEBI:18420"/>
        <label>3</label>
    </ligand>
</feature>
<dbReference type="EC" id="6.3.5.5" evidence="14"/>
<evidence type="ECO:0000256" key="2">
    <source>
        <dbReference type="ARBA" id="ARBA00009799"/>
    </source>
</evidence>
<dbReference type="HAMAP" id="MF_01210_B">
    <property type="entry name" value="CPSase_L_chain_B"/>
    <property type="match status" value="1"/>
</dbReference>
<feature type="binding site" evidence="14">
    <location>
        <position position="810"/>
    </location>
    <ligand>
        <name>ATP</name>
        <dbReference type="ChEBI" id="CHEBI:30616"/>
        <label>2</label>
    </ligand>
</feature>
<dbReference type="Pfam" id="PF02142">
    <property type="entry name" value="MGS"/>
    <property type="match status" value="1"/>
</dbReference>
<evidence type="ECO:0000313" key="17">
    <source>
        <dbReference type="EMBL" id="AEB12989.1"/>
    </source>
</evidence>
<evidence type="ECO:0000256" key="3">
    <source>
        <dbReference type="ARBA" id="ARBA00022571"/>
    </source>
</evidence>
<dbReference type="InterPro" id="IPR016185">
    <property type="entry name" value="PreATP-grasp_dom_sf"/>
</dbReference>
<keyword evidence="7 14" id="KW-0677">Repeat</keyword>
<feature type="binding site" evidence="14">
    <location>
        <position position="811"/>
    </location>
    <ligand>
        <name>ATP</name>
        <dbReference type="ChEBI" id="CHEBI:30616"/>
        <label>2</label>
    </ligand>
</feature>
<feature type="binding site" evidence="14">
    <location>
        <position position="285"/>
    </location>
    <ligand>
        <name>Mg(2+)</name>
        <dbReference type="ChEBI" id="CHEBI:18420"/>
        <label>1</label>
    </ligand>
</feature>
<feature type="binding site" evidence="14">
    <location>
        <position position="851"/>
    </location>
    <ligand>
        <name>ATP</name>
        <dbReference type="ChEBI" id="CHEBI:30616"/>
        <label>2</label>
    </ligand>
</feature>
<dbReference type="SUPFAM" id="SSF48108">
    <property type="entry name" value="Carbamoyl phosphate synthetase, large subunit connection domain"/>
    <property type="match status" value="1"/>
</dbReference>
<dbReference type="Gene3D" id="1.10.1030.10">
    <property type="entry name" value="Carbamoyl-phosphate synthetase, large subunit oligomerisation domain"/>
    <property type="match status" value="1"/>
</dbReference>
<dbReference type="SUPFAM" id="SSF52440">
    <property type="entry name" value="PreATP-grasp domain"/>
    <property type="match status" value="2"/>
</dbReference>
<dbReference type="InterPro" id="IPR005483">
    <property type="entry name" value="CPSase_dom"/>
</dbReference>
<dbReference type="Pfam" id="PF01678">
    <property type="entry name" value="DAP_epimerase"/>
    <property type="match status" value="2"/>
</dbReference>
<dbReference type="FunFam" id="3.40.50.20:FF:000001">
    <property type="entry name" value="Carbamoyl-phosphate synthase large chain"/>
    <property type="match status" value="2"/>
</dbReference>
<feature type="binding site" evidence="14">
    <location>
        <position position="301"/>
    </location>
    <ligand>
        <name>Mn(2+)</name>
        <dbReference type="ChEBI" id="CHEBI:29035"/>
        <label>2</label>
    </ligand>
</feature>
<feature type="binding site" evidence="14">
    <location>
        <position position="863"/>
    </location>
    <ligand>
        <name>Mn(2+)</name>
        <dbReference type="ChEBI" id="CHEBI:29035"/>
        <label>4</label>
    </ligand>
</feature>
<dbReference type="FunFam" id="3.30.470.20:FF:000026">
    <property type="entry name" value="Carbamoyl-phosphate synthase large chain"/>
    <property type="match status" value="1"/>
</dbReference>
<dbReference type="InterPro" id="IPR036897">
    <property type="entry name" value="CarbamoylP_synth_lsu_oligo_sf"/>
</dbReference>
<feature type="binding site" evidence="14">
    <location>
        <position position="851"/>
    </location>
    <ligand>
        <name>Mn(2+)</name>
        <dbReference type="ChEBI" id="CHEBI:29035"/>
        <label>3</label>
    </ligand>
</feature>
<dbReference type="Gene3D" id="3.10.310.10">
    <property type="entry name" value="Diaminopimelate Epimerase, Chain A, domain 1"/>
    <property type="match status" value="2"/>
</dbReference>
<feature type="binding site" evidence="14">
    <location>
        <position position="170"/>
    </location>
    <ligand>
        <name>ATP</name>
        <dbReference type="ChEBI" id="CHEBI:30616"/>
        <label>1</label>
    </ligand>
</feature>
<keyword evidence="14" id="KW-0665">Pyrimidine biosynthesis</keyword>
<dbReference type="PROSITE" id="PS51855">
    <property type="entry name" value="MGS"/>
    <property type="match status" value="1"/>
</dbReference>
<feature type="binding site" evidence="13">
    <location>
        <begin position="1345"/>
        <end position="1346"/>
    </location>
    <ligand>
        <name>substrate</name>
    </ligand>
</feature>
<dbReference type="EMBL" id="CP002631">
    <property type="protein sequence ID" value="AEB12989.1"/>
    <property type="molecule type" value="Genomic_DNA"/>
</dbReference>
<feature type="binding site" evidence="14">
    <location>
        <position position="211"/>
    </location>
    <ligand>
        <name>ATP</name>
        <dbReference type="ChEBI" id="CHEBI:30616"/>
        <label>1</label>
    </ligand>
</feature>
<dbReference type="STRING" id="869209.Tresu_0019"/>
<reference evidence="17 18" key="1">
    <citation type="journal article" date="2011" name="Stand. Genomic Sci.">
        <title>Complete genome sequence of Treponema succinifaciens type strain (6091).</title>
        <authorList>
            <person name="Han C."/>
            <person name="Gronow S."/>
            <person name="Teshima H."/>
            <person name="Lapidus A."/>
            <person name="Nolan M."/>
            <person name="Lucas S."/>
            <person name="Hammon N."/>
            <person name="Deshpande S."/>
            <person name="Cheng J.F."/>
            <person name="Zeytun A."/>
            <person name="Tapia R."/>
            <person name="Goodwin L."/>
            <person name="Pitluck S."/>
            <person name="Liolios K."/>
            <person name="Pagani I."/>
            <person name="Ivanova N."/>
            <person name="Mavromatis K."/>
            <person name="Mikhailova N."/>
            <person name="Huntemann M."/>
            <person name="Pati A."/>
            <person name="Chen A."/>
            <person name="Palaniappan K."/>
            <person name="Land M."/>
            <person name="Hauser L."/>
            <person name="Brambilla E.M."/>
            <person name="Rohde M."/>
            <person name="Goker M."/>
            <person name="Woyke T."/>
            <person name="Bristow J."/>
            <person name="Eisen J.A."/>
            <person name="Markowitz V."/>
            <person name="Hugenholtz P."/>
            <person name="Kyrpides N.C."/>
            <person name="Klenk H.P."/>
            <person name="Detter J.C."/>
        </authorList>
    </citation>
    <scope>NUCLEOTIDE SEQUENCE [LARGE SCALE GENOMIC DNA]</scope>
    <source>
        <strain evidence="18">ATCC 33096 / DSM 2489 / 6091</strain>
    </source>
</reference>
<accession>F2NU25</accession>
<comment type="cofactor">
    <cofactor evidence="14">
        <name>Mg(2+)</name>
        <dbReference type="ChEBI" id="CHEBI:18420"/>
    </cofactor>
    <cofactor evidence="14">
        <name>Mn(2+)</name>
        <dbReference type="ChEBI" id="CHEBI:29035"/>
    </cofactor>
    <text evidence="14">Binds 4 Mg(2+) or Mn(2+) ions per subunit.</text>
</comment>
<dbReference type="InterPro" id="IPR001653">
    <property type="entry name" value="DAP_epimerase_DapF"/>
</dbReference>
<feature type="binding site" evidence="13">
    <location>
        <position position="1327"/>
    </location>
    <ligand>
        <name>substrate</name>
    </ligand>
</feature>
<comment type="pathway">
    <text evidence="1 14">Amino-acid biosynthesis; L-arginine biosynthesis; carbamoyl phosphate from bicarbonate: step 1/1.</text>
</comment>
<protein>
    <recommendedName>
        <fullName evidence="13 14">Multifunctional fusion protein</fullName>
    </recommendedName>
    <domain>
        <recommendedName>
            <fullName evidence="13">Diaminopimelate epimerase</fullName>
            <shortName evidence="13">DAP epimerase</shortName>
            <ecNumber evidence="13">5.1.1.7</ecNumber>
        </recommendedName>
        <alternativeName>
            <fullName evidence="13">PLP-independent amino acid racemase</fullName>
        </alternativeName>
    </domain>
    <domain>
        <recommendedName>
            <fullName evidence="14">Carbamoyl phosphate synthase large chain</fullName>
            <ecNumber evidence="14">6.3.4.16</ecNumber>
            <ecNumber evidence="14">6.3.5.5</ecNumber>
        </recommendedName>
        <alternativeName>
            <fullName evidence="14">Carbamoyl phosphate synthetase ammonia chain</fullName>
        </alternativeName>
    </domain>
</protein>
<dbReference type="InterPro" id="IPR058047">
    <property type="entry name" value="CPSase_preATP-grasp"/>
</dbReference>
<feature type="binding site" evidence="14">
    <location>
        <position position="808"/>
    </location>
    <ligand>
        <name>ATP</name>
        <dbReference type="ChEBI" id="CHEBI:30616"/>
        <label>2</label>
    </ligand>
</feature>
<dbReference type="GO" id="GO:0008837">
    <property type="term" value="F:diaminopimelate epimerase activity"/>
    <property type="evidence" value="ECO:0007669"/>
    <property type="project" value="UniProtKB-UniRule"/>
</dbReference>
<dbReference type="Gene3D" id="3.30.1490.20">
    <property type="entry name" value="ATP-grasp fold, A domain"/>
    <property type="match status" value="1"/>
</dbReference>
<keyword evidence="13 17" id="KW-0413">Isomerase</keyword>
<dbReference type="GeneID" id="302997269"/>
<dbReference type="NCBIfam" id="NF003671">
    <property type="entry name" value="PRK05294.1"/>
    <property type="match status" value="1"/>
</dbReference>
<feature type="binding site" evidence="14">
    <location>
        <position position="216"/>
    </location>
    <ligand>
        <name>ATP</name>
        <dbReference type="ChEBI" id="CHEBI:30616"/>
        <label>1</label>
    </ligand>
</feature>
<feature type="binding site" evidence="14">
    <location>
        <position position="243"/>
    </location>
    <ligand>
        <name>ATP</name>
        <dbReference type="ChEBI" id="CHEBI:30616"/>
        <label>1</label>
    </ligand>
</feature>
<feature type="binding site" evidence="14">
    <location>
        <position position="738"/>
    </location>
    <ligand>
        <name>ATP</name>
        <dbReference type="ChEBI" id="CHEBI:30616"/>
        <label>2</label>
    </ligand>
</feature>
<feature type="region of interest" description="Carboxyphosphate synthetic domain" evidence="14">
    <location>
        <begin position="1"/>
        <end position="402"/>
    </location>
</feature>
<evidence type="ECO:0000256" key="6">
    <source>
        <dbReference type="ARBA" id="ARBA00022723"/>
    </source>
</evidence>
<evidence type="ECO:0000259" key="16">
    <source>
        <dbReference type="PROSITE" id="PS51855"/>
    </source>
</evidence>
<dbReference type="Proteomes" id="UP000006852">
    <property type="component" value="Chromosome"/>
</dbReference>
<evidence type="ECO:0000256" key="14">
    <source>
        <dbReference type="HAMAP-Rule" id="MF_01210"/>
    </source>
</evidence>
<dbReference type="eggNOG" id="COG0458">
    <property type="taxonomic scope" value="Bacteria"/>
</dbReference>
<feature type="binding site" evidence="13">
    <location>
        <position position="1166"/>
    </location>
    <ligand>
        <name>substrate</name>
    </ligand>
</feature>
<dbReference type="EC" id="5.1.1.7" evidence="13"/>
<evidence type="ECO:0000313" key="18">
    <source>
        <dbReference type="Proteomes" id="UP000006852"/>
    </source>
</evidence>
<feature type="binding site" evidence="14">
    <location>
        <position position="209"/>
    </location>
    <ligand>
        <name>ATP</name>
        <dbReference type="ChEBI" id="CHEBI:30616"/>
        <label>1</label>
    </ligand>
</feature>
<evidence type="ECO:0000256" key="9">
    <source>
        <dbReference type="ARBA" id="ARBA00022840"/>
    </source>
</evidence>
<evidence type="ECO:0000256" key="13">
    <source>
        <dbReference type="HAMAP-Rule" id="MF_00197"/>
    </source>
</evidence>
<feature type="domain" description="ATP-grasp" evidence="15">
    <location>
        <begin position="133"/>
        <end position="328"/>
    </location>
</feature>
<evidence type="ECO:0000256" key="10">
    <source>
        <dbReference type="ARBA" id="ARBA00023211"/>
    </source>
</evidence>
<feature type="binding site" evidence="14">
    <location>
        <position position="299"/>
    </location>
    <ligand>
        <name>ATP</name>
        <dbReference type="ChEBI" id="CHEBI:30616"/>
        <label>1</label>
    </ligand>
</feature>
<sequence length="1411" mass="154963">MPLNKDIHKVMVIGSGPIIIGQAAEFDYAGSQACKALKEQGLEVVLVNSNPATLMTDHTMADQIYIEPLIPETIQRIIEKEKPDSLLSTLGGQTGLTLSMELAKSGFLENHGVKLLGAKPETIDKAEDRQMFKDTMLAIGEPCIPSKVVTTYEDALDFVKNEIGYPAIIRPAFTLGGTGGGIVHNDEEMDEIAHNGLHRSPIHQILVEKCISGWKEIEFEVMRDSAGNVLTVCSMENFDPVGVHTGDSIVIAPTVTLSDKEYQMLRSAALNIISSLGMEGGCNCQFALNPNSFEYAVIEVNPRVSRSSALASKATGYPIAKVATLIAIGYTLDEIPNAVTKKTAACFEPVLDYVVVKMPKFPFDKFVYAKRDLGTQMKATGEVMAIGQTFEQAIMKAVRGAEVGAQSLNLSSFVEMSDEEIEKRVGECTDQRIFAIFQAIKRNILSIIQINKITKIDLWFLAKLENLAFMERDFAKVKAGEKEFTPELYKAAKNAGYPDKVIQELAGQKITGASGILSEAKEAAKLVKQGKVAHIPAVYKMVDTCAGEFNAETPYFYGTYDSQNEARIFLDERKEKGKKSSKGTIIVLGSGPIRIGQGIEFDYASVQCVWALKRLGYDVVTINNNPETVSTDFDTSDRLYFEPLTPEDVMSVVNTEKPVGVVVAFGGQTAIKLTKFLDSQGIRILGTSADSIDLAEDRERFEELCEKLHINRPKGLTIFTEEEALEATQKLGYPVLLRPSYVLGGQNMIIAFNDDDVKEYMKIILAQGIENPVLIDQYMMGTELEVDAICDGKDILIPGIMEHIERTGIHSGDSIAVYPSWNLNDILREKIINQSRELALALGTKGLVNIQYLIYNNDLYIIEVNPRSSRTVPYISKVTNVPMVDLAVRAMLGEKVKNMGFGTGLYRLPPYFAVKVPVFSFEKLMDVDTHLGPEMKSTGEVLGIASTMEEAIFKGLIGAGYNMKRSGGVLFSVRKTDRYELPDLAKKFYDMGFKLYATEGNAKTISDFGMEVEVVNKIHENPNDNLLSLLDSGKVDYVISTSAKGRDPRADSVRMRRHAVERDIPCLTAIDTANAIANCLKSKYTAENVELVDINQLREEKQKITFYKMDSTGNDFIVINAMNQVVKNPAGLAVRLCDRRNGGIGADSLVLIEESKIADAKMRFFNLDGTEGKMAGNAIRCVGKYLYDNNIKGIQEKHGKKTDATEKITIETGSGVKTLVLYKQNGKVTSVTVDMGKPLFASEEIPTSLVAVDITNCGFNEENKNAVLPKKAVVNAPLIVAGNEYRVTCINVGNPHCVVFSKFVDKEPVTKIGPLFESHLVFPEKTNTEFVRVVGPNELKMRTWERGNGETLACGTGACAAAVASVINGFSPINQDITVKVRGGNLIVKYTGETVLLTGNTKMCYQGEVEI</sequence>
<comment type="catalytic activity">
    <reaction evidence="12 14">
        <text>hydrogencarbonate + L-glutamine + 2 ATP + H2O = carbamoyl phosphate + L-glutamate + 2 ADP + phosphate + 2 H(+)</text>
        <dbReference type="Rhea" id="RHEA:18633"/>
        <dbReference type="ChEBI" id="CHEBI:15377"/>
        <dbReference type="ChEBI" id="CHEBI:15378"/>
        <dbReference type="ChEBI" id="CHEBI:17544"/>
        <dbReference type="ChEBI" id="CHEBI:29985"/>
        <dbReference type="ChEBI" id="CHEBI:30616"/>
        <dbReference type="ChEBI" id="CHEBI:43474"/>
        <dbReference type="ChEBI" id="CHEBI:58228"/>
        <dbReference type="ChEBI" id="CHEBI:58359"/>
        <dbReference type="ChEBI" id="CHEBI:456216"/>
        <dbReference type="EC" id="6.3.5.5"/>
    </reaction>
</comment>
<dbReference type="SMART" id="SM00851">
    <property type="entry name" value="MGS"/>
    <property type="match status" value="1"/>
</dbReference>
<keyword evidence="8 14" id="KW-0547">Nucleotide-binding</keyword>
<dbReference type="GO" id="GO:0005524">
    <property type="term" value="F:ATP binding"/>
    <property type="evidence" value="ECO:0007669"/>
    <property type="project" value="UniProtKB-UniRule"/>
</dbReference>
<feature type="binding site" evidence="13">
    <location>
        <position position="1114"/>
    </location>
    <ligand>
        <name>substrate</name>
    </ligand>
</feature>
<feature type="binding site" evidence="13">
    <location>
        <begin position="1176"/>
        <end position="1177"/>
    </location>
    <ligand>
        <name>substrate</name>
    </ligand>
</feature>
<dbReference type="NCBIfam" id="TIGR01369">
    <property type="entry name" value="CPSaseII_lrg"/>
    <property type="match status" value="1"/>
</dbReference>
<comment type="pathway">
    <text evidence="13">Amino-acid biosynthesis; L-lysine biosynthesis via DAP pathway; DL-2,6-diaminopimelate from LL-2,6-diaminopimelate: step 1/1.</text>
</comment>
<feature type="binding site" evidence="13">
    <location>
        <position position="1294"/>
    </location>
    <ligand>
        <name>substrate</name>
    </ligand>
</feature>
<dbReference type="InterPro" id="IPR005479">
    <property type="entry name" value="CPAse_ATP-bd"/>
</dbReference>
<keyword evidence="18" id="KW-1185">Reference proteome</keyword>
<dbReference type="GO" id="GO:0004087">
    <property type="term" value="F:carbamoyl-phosphate synthase (ammonia) activity"/>
    <property type="evidence" value="ECO:0007669"/>
    <property type="project" value="UniProtKB-EC"/>
</dbReference>
<comment type="subunit">
    <text evidence="13">Homodimer.</text>
</comment>
<feature type="binding site" evidence="14">
    <location>
        <position position="301"/>
    </location>
    <ligand>
        <name>Mg(2+)</name>
        <dbReference type="ChEBI" id="CHEBI:18420"/>
        <label>2</label>
    </ligand>
</feature>
<feature type="binding site" evidence="13">
    <location>
        <begin position="1355"/>
        <end position="1356"/>
    </location>
    <ligand>
        <name>substrate</name>
    </ligand>
</feature>
<feature type="binding site" evidence="14">
    <location>
        <position position="299"/>
    </location>
    <ligand>
        <name>Mn(2+)</name>
        <dbReference type="ChEBI" id="CHEBI:29035"/>
        <label>2</label>
    </ligand>
</feature>
<dbReference type="SUPFAM" id="SSF56059">
    <property type="entry name" value="Glutathione synthetase ATP-binding domain-like"/>
    <property type="match status" value="2"/>
</dbReference>
<evidence type="ECO:0000256" key="7">
    <source>
        <dbReference type="ARBA" id="ARBA00022737"/>
    </source>
</evidence>
<dbReference type="GO" id="GO:0006526">
    <property type="term" value="P:L-arginine biosynthetic process"/>
    <property type="evidence" value="ECO:0007669"/>
    <property type="project" value="UniProtKB-UniRule"/>
</dbReference>
<dbReference type="Pfam" id="PF02786">
    <property type="entry name" value="CPSase_L_D2"/>
    <property type="match status" value="2"/>
</dbReference>
<reference evidence="18" key="2">
    <citation type="submission" date="2011-04" db="EMBL/GenBank/DDBJ databases">
        <title>The complete genome of chromosome of Treponema succinifaciens DSM 2489.</title>
        <authorList>
            <person name="Lucas S."/>
            <person name="Copeland A."/>
            <person name="Lapidus A."/>
            <person name="Bruce D."/>
            <person name="Goodwin L."/>
            <person name="Pitluck S."/>
            <person name="Peters L."/>
            <person name="Kyrpides N."/>
            <person name="Mavromatis K."/>
            <person name="Ivanova N."/>
            <person name="Ovchinnikova G."/>
            <person name="Teshima H."/>
            <person name="Detter J.C."/>
            <person name="Tapia R."/>
            <person name="Han C."/>
            <person name="Land M."/>
            <person name="Hauser L."/>
            <person name="Markowitz V."/>
            <person name="Cheng J.-F."/>
            <person name="Hugenholtz P."/>
            <person name="Woyke T."/>
            <person name="Wu D."/>
            <person name="Gronow S."/>
            <person name="Wellnitz S."/>
            <person name="Brambilla E."/>
            <person name="Klenk H.-P."/>
            <person name="Eisen J.A."/>
        </authorList>
    </citation>
    <scope>NUCLEOTIDE SEQUENCE [LARGE SCALE GENOMIC DNA]</scope>
    <source>
        <strain evidence="18">ATCC 33096 / DSM 2489 / 6091</strain>
    </source>
</reference>
<feature type="active site" description="Proton acceptor" evidence="13">
    <location>
        <position position="1354"/>
    </location>
</feature>
<keyword evidence="6" id="KW-0479">Metal-binding</keyword>
<keyword evidence="13" id="KW-0963">Cytoplasm</keyword>
<dbReference type="EC" id="6.3.4.16" evidence="14"/>
<dbReference type="PRINTS" id="PR00098">
    <property type="entry name" value="CPSASE"/>
</dbReference>
<dbReference type="RefSeq" id="WP_013700300.1">
    <property type="nucleotide sequence ID" value="NC_015385.1"/>
</dbReference>
<dbReference type="Gene3D" id="3.30.470.20">
    <property type="entry name" value="ATP-grasp fold, B domain"/>
    <property type="match status" value="2"/>
</dbReference>
<dbReference type="Pfam" id="PF02787">
    <property type="entry name" value="CPSase_L_D3"/>
    <property type="match status" value="1"/>
</dbReference>
<dbReference type="GO" id="GO:0004088">
    <property type="term" value="F:carbamoyl-phosphate synthase (glutamine-hydrolyzing) activity"/>
    <property type="evidence" value="ECO:0007669"/>
    <property type="project" value="UniProtKB-UniRule"/>
</dbReference>
<feature type="binding site" evidence="14">
    <location>
        <position position="863"/>
    </location>
    <ligand>
        <name>Mg(2+)</name>
        <dbReference type="ChEBI" id="CHEBI:18420"/>
        <label>4</label>
    </ligand>
</feature>
<feature type="binding site" evidence="14">
    <location>
        <position position="129"/>
    </location>
    <ligand>
        <name>ATP</name>
        <dbReference type="ChEBI" id="CHEBI:30616"/>
        <label>1</label>
    </ligand>
</feature>
<dbReference type="OrthoDB" id="9804197at2"/>
<proteinExistence type="inferred from homology"/>
<feature type="region of interest" description="Allosteric domain" evidence="14">
    <location>
        <begin position="961"/>
        <end position="1411"/>
    </location>
</feature>
<feature type="binding site" evidence="14">
    <location>
        <position position="285"/>
    </location>
    <ligand>
        <name>ATP</name>
        <dbReference type="ChEBI" id="CHEBI:30616"/>
        <label>1</label>
    </ligand>
</feature>
<dbReference type="Pfam" id="PF25596">
    <property type="entry name" value="CPSase_L_D1"/>
    <property type="match status" value="2"/>
</dbReference>
<keyword evidence="9 14" id="KW-0067">ATP-binding</keyword>
<keyword evidence="3 14" id="KW-0055">Arginine biosynthesis</keyword>
<comment type="caution">
    <text evidence="13">Lacks conserved residue(s) required for the propagation of feature annotation.</text>
</comment>
<dbReference type="GO" id="GO:0046872">
    <property type="term" value="F:metal ion binding"/>
    <property type="evidence" value="ECO:0007669"/>
    <property type="project" value="UniProtKB-KW"/>
</dbReference>
<keyword evidence="10" id="KW-0464">Manganese</keyword>
<feature type="site" description="Could be important to modulate the pK values of the two catalytic cysteine residues" evidence="13">
    <location>
        <position position="1345"/>
    </location>
</feature>
<feature type="binding site" evidence="14">
    <location>
        <position position="244"/>
    </location>
    <ligand>
        <name>ATP</name>
        <dbReference type="ChEBI" id="CHEBI:30616"/>
        <label>1</label>
    </ligand>
</feature>
<comment type="function">
    <text evidence="13">Catalyzes the stereoinversion of LL-2,6-diaminopimelate (L,L-DAP) to meso-diaminopimelate (meso-DAP), a precursor of L-lysine and an essential component of the bacterial peptidoglycan.</text>
</comment>
<dbReference type="UniPathway" id="UPA00070">
    <property type="reaction ID" value="UER00115"/>
</dbReference>
<evidence type="ECO:0000256" key="5">
    <source>
        <dbReference type="ARBA" id="ARBA00022605"/>
    </source>
</evidence>